<organism evidence="29 30">
    <name type="scientific">Malassezia obtusa</name>
    <dbReference type="NCBI Taxonomy" id="76774"/>
    <lineage>
        <taxon>Eukaryota</taxon>
        <taxon>Fungi</taxon>
        <taxon>Dikarya</taxon>
        <taxon>Basidiomycota</taxon>
        <taxon>Ustilaginomycotina</taxon>
        <taxon>Malasseziomycetes</taxon>
        <taxon>Malasseziales</taxon>
        <taxon>Malasseziaceae</taxon>
        <taxon>Malassezia</taxon>
    </lineage>
</organism>
<evidence type="ECO:0000256" key="8">
    <source>
        <dbReference type="ARBA" id="ARBA00022568"/>
    </source>
</evidence>
<keyword evidence="18 26" id="KW-0472">Membrane</keyword>
<dbReference type="GO" id="GO:0005891">
    <property type="term" value="C:voltage-gated calcium channel complex"/>
    <property type="evidence" value="ECO:0007669"/>
    <property type="project" value="TreeGrafter"/>
</dbReference>
<feature type="compositionally biased region" description="Low complexity" evidence="25">
    <location>
        <begin position="2393"/>
        <end position="2405"/>
    </location>
</feature>
<keyword evidence="15 26" id="KW-1133">Transmembrane helix</keyword>
<dbReference type="Pfam" id="PF03953">
    <property type="entry name" value="Tubulin_C"/>
    <property type="match status" value="1"/>
</dbReference>
<feature type="transmembrane region" description="Helical" evidence="26">
    <location>
        <begin position="1783"/>
        <end position="1805"/>
    </location>
</feature>
<evidence type="ECO:0000256" key="19">
    <source>
        <dbReference type="ARBA" id="ARBA00023180"/>
    </source>
</evidence>
<dbReference type="InterPro" id="IPR017975">
    <property type="entry name" value="Tubulin_CS"/>
</dbReference>
<evidence type="ECO:0000256" key="11">
    <source>
        <dbReference type="ARBA" id="ARBA00022701"/>
    </source>
</evidence>
<protein>
    <recommendedName>
        <fullName evidence="24">Calcium-channel protein CCH1</fullName>
    </recommendedName>
    <alternativeName>
        <fullName evidence="22">Gamma-tubulin</fullName>
    </alternativeName>
    <alternativeName>
        <fullName evidence="4">Tubulin gamma chain</fullName>
    </alternativeName>
</protein>
<feature type="region of interest" description="Disordered" evidence="25">
    <location>
        <begin position="848"/>
        <end position="872"/>
    </location>
</feature>
<dbReference type="Gene3D" id="3.30.1330.20">
    <property type="entry name" value="Tubulin/FtsZ, C-terminal domain"/>
    <property type="match status" value="1"/>
</dbReference>
<evidence type="ECO:0000256" key="5">
    <source>
        <dbReference type="ARBA" id="ARBA00022448"/>
    </source>
</evidence>
<evidence type="ECO:0000313" key="30">
    <source>
        <dbReference type="Proteomes" id="UP001214603"/>
    </source>
</evidence>
<comment type="subcellular location">
    <subcellularLocation>
        <location evidence="2">Cell membrane</location>
        <topology evidence="2">Multi-pass membrane protein</topology>
    </subcellularLocation>
    <subcellularLocation>
        <location evidence="1">Cytoplasm</location>
        <location evidence="1">Cytoskeleton</location>
        <location evidence="1">Microtubule organizing center</location>
        <location evidence="1">Spindle pole body</location>
    </subcellularLocation>
</comment>
<dbReference type="InterPro" id="IPR023123">
    <property type="entry name" value="Tubulin_C"/>
</dbReference>
<dbReference type="SMART" id="SM00865">
    <property type="entry name" value="Tubulin_C"/>
    <property type="match status" value="1"/>
</dbReference>
<evidence type="ECO:0000256" key="2">
    <source>
        <dbReference type="ARBA" id="ARBA00004651"/>
    </source>
</evidence>
<dbReference type="FunFam" id="1.10.287.600:FF:000004">
    <property type="entry name" value="Tubulin gamma chain"/>
    <property type="match status" value="1"/>
</dbReference>
<dbReference type="Pfam" id="PF00520">
    <property type="entry name" value="Ion_trans"/>
    <property type="match status" value="4"/>
</dbReference>
<keyword evidence="17" id="KW-0342">GTP-binding</keyword>
<evidence type="ECO:0000256" key="10">
    <source>
        <dbReference type="ARBA" id="ARBA00022692"/>
    </source>
</evidence>
<dbReference type="Proteomes" id="UP001214603">
    <property type="component" value="Chromosome 1"/>
</dbReference>
<dbReference type="InterPro" id="IPR036525">
    <property type="entry name" value="Tubulin/FtsZ_GTPase_sf"/>
</dbReference>
<keyword evidence="9" id="KW-0107">Calcium channel</keyword>
<evidence type="ECO:0000256" key="4">
    <source>
        <dbReference type="ARBA" id="ARBA00018848"/>
    </source>
</evidence>
<evidence type="ECO:0000256" key="21">
    <source>
        <dbReference type="ARBA" id="ARBA00023303"/>
    </source>
</evidence>
<dbReference type="GO" id="GO:0007020">
    <property type="term" value="P:microtubule nucleation"/>
    <property type="evidence" value="ECO:0007669"/>
    <property type="project" value="InterPro"/>
</dbReference>
<keyword evidence="12" id="KW-0547">Nucleotide-binding</keyword>
<dbReference type="Gene3D" id="1.10.287.70">
    <property type="match status" value="4"/>
</dbReference>
<dbReference type="InterPro" id="IPR000217">
    <property type="entry name" value="Tubulin"/>
</dbReference>
<keyword evidence="20" id="KW-0206">Cytoskeleton</keyword>
<evidence type="ECO:0000256" key="26">
    <source>
        <dbReference type="SAM" id="Phobius"/>
    </source>
</evidence>
<dbReference type="SUPFAM" id="SSF81324">
    <property type="entry name" value="Voltage-gated potassium channels"/>
    <property type="match status" value="4"/>
</dbReference>
<evidence type="ECO:0000256" key="3">
    <source>
        <dbReference type="ARBA" id="ARBA00009636"/>
    </source>
</evidence>
<evidence type="ECO:0000256" key="9">
    <source>
        <dbReference type="ARBA" id="ARBA00022673"/>
    </source>
</evidence>
<evidence type="ECO:0000256" key="15">
    <source>
        <dbReference type="ARBA" id="ARBA00022989"/>
    </source>
</evidence>
<feature type="compositionally biased region" description="Basic and acidic residues" evidence="25">
    <location>
        <begin position="2703"/>
        <end position="2713"/>
    </location>
</feature>
<feature type="domain" description="Tubulin/FtsZ GTPase" evidence="27">
    <location>
        <begin position="50"/>
        <end position="249"/>
    </location>
</feature>
<evidence type="ECO:0000256" key="23">
    <source>
        <dbReference type="ARBA" id="ARBA00061395"/>
    </source>
</evidence>
<keyword evidence="6" id="KW-1003">Cell membrane</keyword>
<feature type="compositionally biased region" description="Basic and acidic residues" evidence="25">
    <location>
        <begin position="854"/>
        <end position="872"/>
    </location>
</feature>
<dbReference type="PANTHER" id="PTHR45628">
    <property type="entry name" value="VOLTAGE-DEPENDENT CALCIUM CHANNEL TYPE A SUBUNIT ALPHA-1"/>
    <property type="match status" value="1"/>
</dbReference>
<evidence type="ECO:0000256" key="17">
    <source>
        <dbReference type="ARBA" id="ARBA00023134"/>
    </source>
</evidence>
<dbReference type="Gene3D" id="3.40.50.1440">
    <property type="entry name" value="Tubulin/FtsZ, GTPase domain"/>
    <property type="match status" value="1"/>
</dbReference>
<feature type="transmembrane region" description="Helical" evidence="26">
    <location>
        <begin position="1999"/>
        <end position="2022"/>
    </location>
</feature>
<evidence type="ECO:0000256" key="1">
    <source>
        <dbReference type="ARBA" id="ARBA00004317"/>
    </source>
</evidence>
<dbReference type="SUPFAM" id="SSF52490">
    <property type="entry name" value="Tubulin nucleotide-binding domain-like"/>
    <property type="match status" value="1"/>
</dbReference>
<reference evidence="29" key="1">
    <citation type="submission" date="2023-03" db="EMBL/GenBank/DDBJ databases">
        <title>Mating type loci evolution in Malassezia.</title>
        <authorList>
            <person name="Coelho M.A."/>
        </authorList>
    </citation>
    <scope>NUCLEOTIDE SEQUENCE</scope>
    <source>
        <strain evidence="29">CBS 7876</strain>
    </source>
</reference>
<dbReference type="InterPro" id="IPR002454">
    <property type="entry name" value="Gamma_tubulin"/>
</dbReference>
<dbReference type="GO" id="GO:0008331">
    <property type="term" value="F:high voltage-gated calcium channel activity"/>
    <property type="evidence" value="ECO:0007669"/>
    <property type="project" value="TreeGrafter"/>
</dbReference>
<feature type="region of interest" description="Disordered" evidence="25">
    <location>
        <begin position="560"/>
        <end position="608"/>
    </location>
</feature>
<feature type="transmembrane region" description="Helical" evidence="26">
    <location>
        <begin position="1160"/>
        <end position="1177"/>
    </location>
</feature>
<dbReference type="Gene3D" id="1.20.120.350">
    <property type="entry name" value="Voltage-gated potassium channels. Chain C"/>
    <property type="match status" value="3"/>
</dbReference>
<evidence type="ECO:0000259" key="27">
    <source>
        <dbReference type="SMART" id="SM00864"/>
    </source>
</evidence>
<evidence type="ECO:0000256" key="25">
    <source>
        <dbReference type="SAM" id="MobiDB-lite"/>
    </source>
</evidence>
<feature type="transmembrane region" description="Helical" evidence="26">
    <location>
        <begin position="1335"/>
        <end position="1353"/>
    </location>
</feature>
<feature type="region of interest" description="Disordered" evidence="25">
    <location>
        <begin position="652"/>
        <end position="687"/>
    </location>
</feature>
<dbReference type="GO" id="GO:0005525">
    <property type="term" value="F:GTP binding"/>
    <property type="evidence" value="ECO:0007669"/>
    <property type="project" value="UniProtKB-KW"/>
</dbReference>
<evidence type="ECO:0000313" key="29">
    <source>
        <dbReference type="EMBL" id="WFD01536.1"/>
    </source>
</evidence>
<keyword evidence="21" id="KW-0407">Ion channel</keyword>
<comment type="similarity">
    <text evidence="3">Belongs to the tubulin family.</text>
</comment>
<dbReference type="InterPro" id="IPR005821">
    <property type="entry name" value="Ion_trans_dom"/>
</dbReference>
<feature type="transmembrane region" description="Helical" evidence="26">
    <location>
        <begin position="1471"/>
        <end position="1494"/>
    </location>
</feature>
<feature type="transmembrane region" description="Helical" evidence="26">
    <location>
        <begin position="2112"/>
        <end position="2130"/>
    </location>
</feature>
<evidence type="ECO:0000259" key="28">
    <source>
        <dbReference type="SMART" id="SM00865"/>
    </source>
</evidence>
<dbReference type="FunFam" id="1.10.287.70:FF:000093">
    <property type="entry name" value="Calcium channel subunit Cch1"/>
    <property type="match status" value="1"/>
</dbReference>
<dbReference type="PROSITE" id="PS00227">
    <property type="entry name" value="TUBULIN"/>
    <property type="match status" value="1"/>
</dbReference>
<feature type="transmembrane region" description="Helical" evidence="26">
    <location>
        <begin position="1744"/>
        <end position="1763"/>
    </location>
</feature>
<dbReference type="SMART" id="SM00864">
    <property type="entry name" value="Tubulin"/>
    <property type="match status" value="1"/>
</dbReference>
<feature type="region of interest" description="Disordered" evidence="25">
    <location>
        <begin position="2648"/>
        <end position="2713"/>
    </location>
</feature>
<evidence type="ECO:0000256" key="13">
    <source>
        <dbReference type="ARBA" id="ARBA00022837"/>
    </source>
</evidence>
<gene>
    <name evidence="29" type="primary">CCH1</name>
    <name evidence="29" type="ORF">MOBT1_000204</name>
</gene>
<feature type="transmembrane region" description="Helical" evidence="26">
    <location>
        <begin position="1189"/>
        <end position="1216"/>
    </location>
</feature>
<name>A0AAF0IV15_9BASI</name>
<feature type="transmembrane region" description="Helical" evidence="26">
    <location>
        <begin position="2241"/>
        <end position="2258"/>
    </location>
</feature>
<dbReference type="FunFam" id="1.10.287.70:FF:000153">
    <property type="entry name" value="High-affinity cell membrane calcium channel protein"/>
    <property type="match status" value="1"/>
</dbReference>
<evidence type="ECO:0000256" key="16">
    <source>
        <dbReference type="ARBA" id="ARBA00023065"/>
    </source>
</evidence>
<feature type="region of interest" description="Disordered" evidence="25">
    <location>
        <begin position="485"/>
        <end position="548"/>
    </location>
</feature>
<proteinExistence type="inferred from homology"/>
<evidence type="ECO:0000256" key="20">
    <source>
        <dbReference type="ARBA" id="ARBA00023212"/>
    </source>
</evidence>
<feature type="transmembrane region" description="Helical" evidence="26">
    <location>
        <begin position="1395"/>
        <end position="1414"/>
    </location>
</feature>
<dbReference type="PRINTS" id="PR01164">
    <property type="entry name" value="GAMMATUBULIN"/>
</dbReference>
<feature type="region of interest" description="Disordered" evidence="25">
    <location>
        <begin position="1543"/>
        <end position="1565"/>
    </location>
</feature>
<keyword evidence="11" id="KW-0493">Microtubule</keyword>
<feature type="transmembrane region" description="Helical" evidence="26">
    <location>
        <begin position="2291"/>
        <end position="2311"/>
    </location>
</feature>
<dbReference type="PRINTS" id="PR01161">
    <property type="entry name" value="TUBULIN"/>
</dbReference>
<feature type="transmembrane region" description="Helical" evidence="26">
    <location>
        <begin position="1305"/>
        <end position="1323"/>
    </location>
</feature>
<keyword evidence="16" id="KW-0406">Ion transport</keyword>
<evidence type="ECO:0000256" key="7">
    <source>
        <dbReference type="ARBA" id="ARBA00022490"/>
    </source>
</evidence>
<dbReference type="GO" id="GO:0098703">
    <property type="term" value="P:calcium ion import across plasma membrane"/>
    <property type="evidence" value="ECO:0007669"/>
    <property type="project" value="TreeGrafter"/>
</dbReference>
<dbReference type="FunFam" id="3.40.50.1440:FF:000012">
    <property type="entry name" value="Tubulin gamma chain"/>
    <property type="match status" value="1"/>
</dbReference>
<feature type="region of interest" description="Disordered" evidence="25">
    <location>
        <begin position="2595"/>
        <end position="2627"/>
    </location>
</feature>
<dbReference type="Gene3D" id="1.10.287.600">
    <property type="entry name" value="Helix hairpin bin"/>
    <property type="match status" value="1"/>
</dbReference>
<feature type="compositionally biased region" description="Low complexity" evidence="25">
    <location>
        <begin position="2423"/>
        <end position="2433"/>
    </location>
</feature>
<evidence type="ECO:0000256" key="6">
    <source>
        <dbReference type="ARBA" id="ARBA00022475"/>
    </source>
</evidence>
<keyword evidence="30" id="KW-1185">Reference proteome</keyword>
<dbReference type="InterPro" id="IPR018316">
    <property type="entry name" value="Tubulin/FtsZ_2-layer-sand-dom"/>
</dbReference>
<dbReference type="SUPFAM" id="SSF55307">
    <property type="entry name" value="Tubulin C-terminal domain-like"/>
    <property type="match status" value="1"/>
</dbReference>
<dbReference type="CDD" id="cd02188">
    <property type="entry name" value="gamma_tubulin"/>
    <property type="match status" value="1"/>
</dbReference>
<dbReference type="InterPro" id="IPR027359">
    <property type="entry name" value="Volt_channel_dom_sf"/>
</dbReference>
<dbReference type="FunFam" id="3.30.1330.20:FF:000003">
    <property type="entry name" value="Tubulin gamma chain"/>
    <property type="match status" value="1"/>
</dbReference>
<dbReference type="InterPro" id="IPR037103">
    <property type="entry name" value="Tubulin/FtsZ-like_C"/>
</dbReference>
<sequence length="2713" mass="306823">MPREIITLQTGQCGNQIGSQFWEYLCREHGIAQDGTLEDFATEGQAGDRKDVFFYQADDEHYIPRAILVDLEPRVINNIMSGPYKSLYNPENIYSSKDGGGAGNNWAQGYASGEKIADELIEMVDREADGSDSLGGFFMTHSIAGGTGSGLGSFLLERLNDAFPKKQIQTYSVFPNSEETSDVVVQPYNSVLTLKRLVNNADSVVVLDNAALSRIASDRLHMQNPSYSQTNQLVSTVMGASTTTLRYPGYMNNDLVGILASLIPSPRAHFLMTSYTPFTSDNVDRGKATMKTTVLDVMRRLLQPKNRMVSISGASKTSCYISVLNIIQGEVDPRDVHKSLLRIRERHLASFVPWGPASIQVALSRRSPYVESSHRVSGLMLANHTGIASMFKRTADQYDKLRKRNAFMEMYKRESMFQGGDLTEFDEARETLAELMAEYRAAERPDYPWLPWAVQTPRWIPRWPRALFTTSTANRWEVHAARYSPVMHESTSSDPRESGTRAGPDPGALPPEEPLGAGWERLASPPPLHDRPPSVDLSTRPPTRWSSGESLASAYAVGTHEELGSPPPTSATPLGPFDADIGGTGRSADPRWRSFSSLPLHDTDGESKRSISVLGDAFDTYLLRQDEMEPPTPGEGLVAHDRGGWTEYLPTAGIDEYDHVDDPPGDEESRDVSPEEPRAPPAPPVFSQRLHELAQSGRDAMSRARKHMRLTRGAMPWHQDGTRDGQWLQMEDTDRGEADSPEAPDVRPMHARLRGKSLMYFGPTHPVRVLCARVLESWWIEPVILALITTNLVVLIVSSSRDIFTHPVQYDLLTSGEEIVLIVVFSLYTLEMCARVIVSGLLIDPPPYEPEPENTAHDRSSESLPGKEERGEALPAHMKSNTYDTLHTLYLSLRDRFERTLYPYGSLQRAHAAARLTDIKPTEGITTDGQAQAILPGHLPDVPWSAPETVAKPSLLQRAWRQLMSIFLRFSRGITGDVSVLSERAYLRHSWNRVDLLAIVCYWLAVILNLAHAEELPNRHIYLFRAVSVLRCARLMALPSGVAMILQSLKRVAPLLMRVAYFIGFFMLLFAIIGIQSFKGSYKRQCVWIGDLNNEKGTNYTLDQICGGSYDPQNSSAKIGHITVNGIQIQEQPKGFICPYGQLCMEQDENPHSNVQSFDNVFTSLLQVAIVISLNGWSDTMYDMIDADYYTAVMFFTFGIILLNFWLANLLVAVITHSFASLSAQMEHSAFAAMVMRPEPSAPPPADMRRSRRVRRRAIELYKRAWGYTKYLWLVLIVLSLSIQASQSAFQFPDARLWRNRAERYLTIAFDVEIILRFFTYALDGNPRMFLRKKHNSLDLFLAVITSVMQIPQVHLSGWYPWLTFFQLARFYRVIAAIPRMRVLLSRVLGSVDSLFNMIAFLVMVIFMAALFSVQLFRGDIPPTDDSGEEQEMTWKQLFNGFLGVYQVFSSENWTHPLMNVLSSERRFDQAVIAGIFLVGWFIFANFIVLQMFIAVINENFRVAEGDKYKRQMEQYLKRSEPRRMSRLERLMQMFSPFRERRPRELKVTSTEPTEPGADTVLPINTIAGPSADAEERKKPHSLFMQLITPDRAGQAVDTLQRVLRLDKPREHARFKALQDRMQEKNETRGERRRTLYDFEHVYYDEDEQARLVGGRQAVRDLRNDLGLVDPHVDQQEFLQDYVQRSENDPRIQMARTIAEHPSYDRSYFLFSNRNPIRRFCQSLTPCSHGERVFGRPMSRVRNYIFQSTIFAAIVGSVVVAAISTPQYRKEYYARNGKVFASWFSVIELSLSVFFVFEFFVKTIADGFAFTPNAYVLSVWNLLDMLVLISLLINVISELVVVGGVSHFTRALKAFRALRLINLSSLMRDTFHAVMIAGAGRILDASLLALLYIIPYAVWGQNLFAGLLYSCNDESSSILSKLDCHGEFSSQPMNWSFLAPRVWTNPSEGSQYSFDDFKSSLLILFEIVSLEGWIDVMTQAMKIVGRDRQPQTDAAQHNAIFFLIYNLIGAVSVLTLFVSVIIENFQRYSGAAYLTTEQRQWLDLKRQLRRQTASKRPKALPKNDFVKWCFRAATLKQGWWLRSMTIMHLCLLVVLVTQRYEDPPWAERVRSIIYTVLAVVYLVDILVRFIGLGFSSFARNLWNWYDVVVMAGVMGTSIPLAVTQGSQVHAQLQKIFLTGVALKLVQRNDSLNQLFKTAIGSVPAIFSLFLLWLTMFFVWGIMLVEVFGLTKWGRNETYAKNLSSLWGTLVFLLMTSTGEGWNSYMHDYTVQSPLCTPSYNYLETDCGSLPWSYFLFITWNIISMYIFLNMFTATVVENFSYVYHLQGSTALSREQMRLYKDAWTKYDPEGIGYIRREDVVPFLAQLMGMFEVGLYPPEARVAVLMDRARAPGSGISSPATPASPARSRLGLQLPRSPRRSPGTRRGSTSSPGSHLPASPFDGASEAPERIESGLDVDRLAMLVAELDKDALRRRRVRFNRMYQEALLSDKGKGVSFTAMLFILAYHKMCSKPTNMEVSEFIERRALLDRIDNTISLERVRGLLRTVYLRRRFLAARANREQITRVAMPSDERGFPSITVEGDLSRTPQRPHIRIDTSFGAPPSGWPELGAGDAPRTPSTTGYPDYFGRDIADGASDVHLSPLSASPRVRRRLSFQDQGANPFADPPRSRPDDEPPGSSSSIQTHRTPSPTPDMGAWNSVMRRLSPERRDADLT</sequence>
<feature type="transmembrane region" description="Helical" evidence="26">
    <location>
        <begin position="2142"/>
        <end position="2162"/>
    </location>
</feature>
<dbReference type="InterPro" id="IPR008280">
    <property type="entry name" value="Tub_FtsZ_C"/>
</dbReference>
<keyword evidence="19" id="KW-0325">Glycoprotein</keyword>
<dbReference type="GO" id="GO:0000930">
    <property type="term" value="C:gamma-tubulin complex"/>
    <property type="evidence" value="ECO:0007669"/>
    <property type="project" value="InterPro"/>
</dbReference>
<evidence type="ECO:0000256" key="14">
    <source>
        <dbReference type="ARBA" id="ARBA00022882"/>
    </source>
</evidence>
<dbReference type="InterPro" id="IPR003008">
    <property type="entry name" value="Tubulin_FtsZ_GTPase"/>
</dbReference>
<dbReference type="GO" id="GO:0031122">
    <property type="term" value="P:cytoplasmic microtubule organization"/>
    <property type="evidence" value="ECO:0007669"/>
    <property type="project" value="InterPro"/>
</dbReference>
<feature type="transmembrane region" description="Helical" evidence="26">
    <location>
        <begin position="2079"/>
        <end position="2100"/>
    </location>
</feature>
<dbReference type="GO" id="GO:0000278">
    <property type="term" value="P:mitotic cell cycle"/>
    <property type="evidence" value="ECO:0007669"/>
    <property type="project" value="UniProtKB-ARBA"/>
</dbReference>
<dbReference type="GO" id="GO:0005816">
    <property type="term" value="C:spindle pole body"/>
    <property type="evidence" value="ECO:0007669"/>
    <property type="project" value="UniProtKB-SubCell"/>
</dbReference>
<evidence type="ECO:0000256" key="12">
    <source>
        <dbReference type="ARBA" id="ARBA00022741"/>
    </source>
</evidence>
<dbReference type="InterPro" id="IPR050599">
    <property type="entry name" value="VDCC_alpha-1_subunit"/>
</dbReference>
<keyword evidence="7" id="KW-0963">Cytoplasm</keyword>
<feature type="transmembrane region" description="Helical" evidence="26">
    <location>
        <begin position="2204"/>
        <end position="2229"/>
    </location>
</feature>
<dbReference type="GO" id="GO:0005874">
    <property type="term" value="C:microtubule"/>
    <property type="evidence" value="ECO:0007669"/>
    <property type="project" value="UniProtKB-KW"/>
</dbReference>
<dbReference type="Pfam" id="PF00091">
    <property type="entry name" value="Tubulin"/>
    <property type="match status" value="1"/>
</dbReference>
<keyword evidence="13" id="KW-0106">Calcium</keyword>
<feature type="region of interest" description="Disordered" evidence="25">
    <location>
        <begin position="2393"/>
        <end position="2444"/>
    </location>
</feature>
<evidence type="ECO:0000256" key="18">
    <source>
        <dbReference type="ARBA" id="ARBA00023136"/>
    </source>
</evidence>
<evidence type="ECO:0000256" key="22">
    <source>
        <dbReference type="ARBA" id="ARBA00033229"/>
    </source>
</evidence>
<keyword evidence="14" id="KW-0851">Voltage-gated channel</keyword>
<keyword evidence="5" id="KW-0813">Transport</keyword>
<feature type="transmembrane region" description="Helical" evidence="26">
    <location>
        <begin position="1055"/>
        <end position="1075"/>
    </location>
</feature>
<feature type="domain" description="Tubulin/FtsZ 2-layer sandwich" evidence="28">
    <location>
        <begin position="251"/>
        <end position="396"/>
    </location>
</feature>
<feature type="compositionally biased region" description="Polar residues" evidence="25">
    <location>
        <begin position="536"/>
        <end position="548"/>
    </location>
</feature>
<evidence type="ECO:0000256" key="24">
    <source>
        <dbReference type="ARBA" id="ARBA00067459"/>
    </source>
</evidence>
<feature type="transmembrane region" description="Helical" evidence="26">
    <location>
        <begin position="1825"/>
        <end position="1849"/>
    </location>
</feature>
<accession>A0AAF0IV15</accession>
<dbReference type="EMBL" id="CP119934">
    <property type="protein sequence ID" value="WFD01536.1"/>
    <property type="molecule type" value="Genomic_DNA"/>
</dbReference>
<feature type="transmembrane region" description="Helical" evidence="26">
    <location>
        <begin position="1870"/>
        <end position="1894"/>
    </location>
</feature>
<feature type="transmembrane region" description="Helical" evidence="26">
    <location>
        <begin position="1265"/>
        <end position="1285"/>
    </location>
</feature>
<keyword evidence="8" id="KW-0109">Calcium transport</keyword>
<comment type="similarity">
    <text evidence="23">Belongs to the calcium channel alpha-1 subunit (TC 1.A.1.11) family.</text>
</comment>
<keyword evidence="10 26" id="KW-0812">Transmembrane</keyword>
<dbReference type="PANTHER" id="PTHR45628:SF7">
    <property type="entry name" value="VOLTAGE-DEPENDENT CALCIUM CHANNEL TYPE A SUBUNIT ALPHA-1"/>
    <property type="match status" value="1"/>
</dbReference>